<dbReference type="Gene3D" id="1.25.40.900">
    <property type="match status" value="1"/>
</dbReference>
<feature type="domain" description="SusD-like N-terminal" evidence="7">
    <location>
        <begin position="21"/>
        <end position="228"/>
    </location>
</feature>
<dbReference type="GO" id="GO:0009279">
    <property type="term" value="C:cell outer membrane"/>
    <property type="evidence" value="ECO:0007669"/>
    <property type="project" value="UniProtKB-SubCell"/>
</dbReference>
<gene>
    <name evidence="8" type="ORF">BvMPK_2381</name>
</gene>
<dbReference type="Pfam" id="PF07980">
    <property type="entry name" value="SusD_RagB"/>
    <property type="match status" value="1"/>
</dbReference>
<dbReference type="Gene3D" id="1.25.40.390">
    <property type="match status" value="1"/>
</dbReference>
<evidence type="ECO:0000313" key="8">
    <source>
        <dbReference type="EMBL" id="ALK84978.1"/>
    </source>
</evidence>
<keyword evidence="5" id="KW-0998">Cell outer membrane</keyword>
<accession>A0A0N7J7E9</accession>
<reference evidence="8 9" key="2">
    <citation type="journal article" date="2016" name="Genome Biol. Evol.">
        <title>Extensive mobilome-driven genome diversification in mouse gut-associated Bacteroides vulgatus mpk.</title>
        <authorList>
            <person name="Lange A."/>
            <person name="Beier S."/>
            <person name="Steimle A."/>
            <person name="Autenrieth I.B."/>
            <person name="Huson D.H."/>
            <person name="Frick J.S."/>
        </authorList>
    </citation>
    <scope>NUCLEOTIDE SEQUENCE [LARGE SCALE GENOMIC DNA]</scope>
    <source>
        <strain evidence="9">mpk</strain>
    </source>
</reference>
<dbReference type="Proteomes" id="UP000061587">
    <property type="component" value="Chromosome"/>
</dbReference>
<dbReference type="InterPro" id="IPR012944">
    <property type="entry name" value="SusD_RagB_dom"/>
</dbReference>
<evidence type="ECO:0000313" key="9">
    <source>
        <dbReference type="Proteomes" id="UP000061587"/>
    </source>
</evidence>
<keyword evidence="3" id="KW-0732">Signal</keyword>
<comment type="similarity">
    <text evidence="2">Belongs to the SusD family.</text>
</comment>
<dbReference type="EMBL" id="CP013020">
    <property type="protein sequence ID" value="ALK84978.1"/>
    <property type="molecule type" value="Genomic_DNA"/>
</dbReference>
<dbReference type="AlphaFoldDB" id="A0A0N7J7E9"/>
<dbReference type="PATRIC" id="fig|821.40.peg.2853"/>
<evidence type="ECO:0000256" key="2">
    <source>
        <dbReference type="ARBA" id="ARBA00006275"/>
    </source>
</evidence>
<keyword evidence="4" id="KW-0472">Membrane</keyword>
<evidence type="ECO:0000256" key="1">
    <source>
        <dbReference type="ARBA" id="ARBA00004442"/>
    </source>
</evidence>
<sequence>MKKNIIILGLISLLAVSCGDDFLTTHPGDSVSTDLALSTEQDIDNAVNGLYDLMSSYGYYGGTMFFYGDMKGDDMQSSYNSGRTCNRCYLYDHRSTSLNAGYLWGRPFYIIRNAWNVINAIDDGKVQGSEQRLKELKGEAMTIMALCQFDLTRCFGYPYTKDKGAGWGAPIVDHAITLDENPPRSTVAKDYEFIISTLEEAIPLMSTSKNNSRMNAYAARALLSRIYLYHDDNEKAFQMASNLIEEVEGNGMYRLYTRDEYVPAWDLKNTFGTESLFEIANSTDDNGGRSSLAYLMHWNGYREIFATQKFVDELLSDPEDIRCLLLEKNVYNKNDVWWLKKWPGTDATTPSFENNYVIFRLSEVYLNAAEAGVKIGGASAVKGLNYLNAIVQRANPAKEVTAAEYTLDRVLEERSKELIGEGIVSLIC</sequence>
<dbReference type="Gene3D" id="2.20.20.130">
    <property type="match status" value="1"/>
</dbReference>
<protein>
    <submittedName>
        <fullName evidence="8">Outer membrane protein</fullName>
    </submittedName>
</protein>
<evidence type="ECO:0000256" key="4">
    <source>
        <dbReference type="ARBA" id="ARBA00023136"/>
    </source>
</evidence>
<evidence type="ECO:0000256" key="3">
    <source>
        <dbReference type="ARBA" id="ARBA00022729"/>
    </source>
</evidence>
<evidence type="ECO:0000259" key="6">
    <source>
        <dbReference type="Pfam" id="PF07980"/>
    </source>
</evidence>
<name>A0A0N7J7E9_PHOVU</name>
<proteinExistence type="inferred from homology"/>
<dbReference type="InterPro" id="IPR011990">
    <property type="entry name" value="TPR-like_helical_dom_sf"/>
</dbReference>
<organism evidence="8 9">
    <name type="scientific">Phocaeicola vulgatus</name>
    <name type="common">Bacteroides vulgatus</name>
    <dbReference type="NCBI Taxonomy" id="821"/>
    <lineage>
        <taxon>Bacteria</taxon>
        <taxon>Pseudomonadati</taxon>
        <taxon>Bacteroidota</taxon>
        <taxon>Bacteroidia</taxon>
        <taxon>Bacteroidales</taxon>
        <taxon>Bacteroidaceae</taxon>
        <taxon>Phocaeicola</taxon>
    </lineage>
</organism>
<dbReference type="InterPro" id="IPR033985">
    <property type="entry name" value="SusD-like_N"/>
</dbReference>
<dbReference type="SUPFAM" id="SSF48452">
    <property type="entry name" value="TPR-like"/>
    <property type="match status" value="1"/>
</dbReference>
<evidence type="ECO:0000256" key="5">
    <source>
        <dbReference type="ARBA" id="ARBA00023237"/>
    </source>
</evidence>
<reference evidence="9" key="1">
    <citation type="submission" date="2015-10" db="EMBL/GenBank/DDBJ databases">
        <title>Extensive mobilome-driven genome diversification in gut-associated Bacteroides vulgatus mpk.</title>
        <authorList>
            <person name="Beier S."/>
            <person name="Lange A."/>
            <person name="Huson D.H."/>
            <person name="Frick J.-S."/>
            <person name="Autenrieth I.B."/>
        </authorList>
    </citation>
    <scope>NUCLEOTIDE SEQUENCE [LARGE SCALE GENOMIC DNA]</scope>
    <source>
        <strain evidence="9">mpk</strain>
    </source>
</reference>
<dbReference type="CDD" id="cd08977">
    <property type="entry name" value="SusD"/>
    <property type="match status" value="1"/>
</dbReference>
<dbReference type="Pfam" id="PF14322">
    <property type="entry name" value="SusD-like_3"/>
    <property type="match status" value="1"/>
</dbReference>
<evidence type="ECO:0000259" key="7">
    <source>
        <dbReference type="Pfam" id="PF14322"/>
    </source>
</evidence>
<comment type="subcellular location">
    <subcellularLocation>
        <location evidence="1">Cell outer membrane</location>
    </subcellularLocation>
</comment>
<feature type="domain" description="RagB/SusD" evidence="6">
    <location>
        <begin position="331"/>
        <end position="422"/>
    </location>
</feature>
<dbReference type="PROSITE" id="PS51257">
    <property type="entry name" value="PROKAR_LIPOPROTEIN"/>
    <property type="match status" value="1"/>
</dbReference>